<sequence>MSAVGRIGLCMAPGRTKKKQQHDWARDLAKDLDRIKHHYGCNVFVTLVRHAELRAIHTPNLFEEVEARGMDSIHFPIKDKYIPNSMEHFLILIETIIDQLKQGKTVVVHCNGGKGRSGTVLVATLVALGRTVQQAIDIVRKARPGTIQNPLQIAYVKRFKTAWRKSKHKQLKEQEKRIEPKRDKAHNVSSNPMPQSAMEEDIEDEKLDEAEKIAWNQHEKKIQEDDDGEDEKLDEAEKIAWNQHEKKIQEDDDGEDENIVINPGKHTATASGSATVTVSAQTNAASSTPSETRNQSPLRNMKKEPPTSSGIMSRIGIKVKQPEKSATDKMQQKIEKKKIKEVNKIQAAYEKQSKKLEKNKKLLRERQANLEVNEQEGDESNEGIEMLEPNVDEVSEEEVEVLRKEARAEGGKARNSDSKKAPPGALPAPASEEASAPSPEPIPEPPAEDAT</sequence>
<feature type="compositionally biased region" description="Polar residues" evidence="1">
    <location>
        <begin position="281"/>
        <end position="298"/>
    </location>
</feature>
<dbReference type="InterPro" id="IPR050561">
    <property type="entry name" value="PTP"/>
</dbReference>
<name>A0A6B2L3A5_9EUKA</name>
<dbReference type="PANTHER" id="PTHR23339">
    <property type="entry name" value="TYROSINE SPECIFIC PROTEIN PHOSPHATASE AND DUAL SPECIFICITY PROTEIN PHOSPHATASE"/>
    <property type="match status" value="1"/>
</dbReference>
<feature type="region of interest" description="Disordered" evidence="1">
    <location>
        <begin position="367"/>
        <end position="451"/>
    </location>
</feature>
<evidence type="ECO:0000256" key="1">
    <source>
        <dbReference type="SAM" id="MobiDB-lite"/>
    </source>
</evidence>
<feature type="compositionally biased region" description="Low complexity" evidence="1">
    <location>
        <begin position="421"/>
        <end position="437"/>
    </location>
</feature>
<feature type="domain" description="Tyrosine specific protein phosphatases" evidence="2">
    <location>
        <begin position="87"/>
        <end position="154"/>
    </location>
</feature>
<dbReference type="SUPFAM" id="SSF52799">
    <property type="entry name" value="(Phosphotyrosine protein) phosphatases II"/>
    <property type="match status" value="1"/>
</dbReference>
<dbReference type="InterPro" id="IPR016130">
    <property type="entry name" value="Tyr_Pase_AS"/>
</dbReference>
<proteinExistence type="predicted"/>
<feature type="region of interest" description="Disordered" evidence="1">
    <location>
        <begin position="166"/>
        <end position="198"/>
    </location>
</feature>
<protein>
    <recommendedName>
        <fullName evidence="2">Tyrosine specific protein phosphatases domain-containing protein</fullName>
    </recommendedName>
</protein>
<dbReference type="EMBL" id="GIBP01002432">
    <property type="protein sequence ID" value="NDV31401.1"/>
    <property type="molecule type" value="Transcribed_RNA"/>
</dbReference>
<feature type="region of interest" description="Disordered" evidence="1">
    <location>
        <begin position="243"/>
        <end position="332"/>
    </location>
</feature>
<dbReference type="AlphaFoldDB" id="A0A6B2L3A5"/>
<dbReference type="CDD" id="cd14505">
    <property type="entry name" value="CDKN3-like"/>
    <property type="match status" value="1"/>
</dbReference>
<feature type="compositionally biased region" description="Low complexity" evidence="1">
    <location>
        <begin position="267"/>
        <end position="280"/>
    </location>
</feature>
<accession>A0A6B2L3A5</accession>
<evidence type="ECO:0000259" key="2">
    <source>
        <dbReference type="PROSITE" id="PS50056"/>
    </source>
</evidence>
<feature type="compositionally biased region" description="Acidic residues" evidence="1">
    <location>
        <begin position="390"/>
        <end position="399"/>
    </location>
</feature>
<dbReference type="InterPro" id="IPR029021">
    <property type="entry name" value="Prot-tyrosine_phosphatase-like"/>
</dbReference>
<dbReference type="PROSITE" id="PS00383">
    <property type="entry name" value="TYR_PHOSPHATASE_1"/>
    <property type="match status" value="1"/>
</dbReference>
<feature type="compositionally biased region" description="Basic and acidic residues" evidence="1">
    <location>
        <begin position="171"/>
        <end position="186"/>
    </location>
</feature>
<feature type="compositionally biased region" description="Basic and acidic residues" evidence="1">
    <location>
        <begin position="400"/>
        <end position="420"/>
    </location>
</feature>
<dbReference type="Pfam" id="PF00782">
    <property type="entry name" value="DSPc"/>
    <property type="match status" value="1"/>
</dbReference>
<evidence type="ECO:0000313" key="3">
    <source>
        <dbReference type="EMBL" id="NDV31401.1"/>
    </source>
</evidence>
<dbReference type="InterPro" id="IPR000340">
    <property type="entry name" value="Dual-sp_phosphatase_cat-dom"/>
</dbReference>
<feature type="compositionally biased region" description="Acidic residues" evidence="1">
    <location>
        <begin position="373"/>
        <end position="382"/>
    </location>
</feature>
<reference evidence="3" key="1">
    <citation type="journal article" date="2020" name="J. Eukaryot. Microbiol.">
        <title>De novo Sequencing, Assembly and Annotation of the Transcriptome for the Free-Living Testate Amoeba Arcella intermedia.</title>
        <authorList>
            <person name="Ribeiro G.M."/>
            <person name="Porfirio-Sousa A.L."/>
            <person name="Maurer-Alcala X.X."/>
            <person name="Katz L.A."/>
            <person name="Lahr D.J.G."/>
        </authorList>
    </citation>
    <scope>NUCLEOTIDE SEQUENCE</scope>
</reference>
<feature type="compositionally biased region" description="Basic and acidic residues" evidence="1">
    <location>
        <begin position="320"/>
        <end position="332"/>
    </location>
</feature>
<organism evidence="3">
    <name type="scientific">Arcella intermedia</name>
    <dbReference type="NCBI Taxonomy" id="1963864"/>
    <lineage>
        <taxon>Eukaryota</taxon>
        <taxon>Amoebozoa</taxon>
        <taxon>Tubulinea</taxon>
        <taxon>Elardia</taxon>
        <taxon>Arcellinida</taxon>
        <taxon>Sphaerothecina</taxon>
        <taxon>Arcellidae</taxon>
        <taxon>Arcella</taxon>
    </lineage>
</organism>
<dbReference type="FunFam" id="3.90.190.10:FF:000157">
    <property type="entry name" value="Protein-tyrosine phosphatase"/>
    <property type="match status" value="1"/>
</dbReference>
<dbReference type="SMART" id="SM00404">
    <property type="entry name" value="PTPc_motif"/>
    <property type="match status" value="1"/>
</dbReference>
<dbReference type="Gene3D" id="3.90.190.10">
    <property type="entry name" value="Protein tyrosine phosphatase superfamily"/>
    <property type="match status" value="1"/>
</dbReference>
<dbReference type="PROSITE" id="PS50056">
    <property type="entry name" value="TYR_PHOSPHATASE_2"/>
    <property type="match status" value="1"/>
</dbReference>
<dbReference type="InterPro" id="IPR000387">
    <property type="entry name" value="Tyr_Pase_dom"/>
</dbReference>
<dbReference type="InterPro" id="IPR003595">
    <property type="entry name" value="Tyr_Pase_cat"/>
</dbReference>